<feature type="compositionally biased region" description="Low complexity" evidence="1">
    <location>
        <begin position="74"/>
        <end position="89"/>
    </location>
</feature>
<evidence type="ECO:0000256" key="1">
    <source>
        <dbReference type="SAM" id="MobiDB-lite"/>
    </source>
</evidence>
<sequence length="89" mass="9495">MSDVLSADSDDLVKWDVRSKDSKGFWKRSTMDVHEGGRPAVHDAVLQWSDASEESAPEAAQEAASWGCPPWGCPPASDGPPASSGRSRP</sequence>
<evidence type="ECO:0000313" key="2">
    <source>
        <dbReference type="EMBL" id="CAD9550319.1"/>
    </source>
</evidence>
<dbReference type="EMBL" id="HBGW01030270">
    <property type="protein sequence ID" value="CAD9550319.1"/>
    <property type="molecule type" value="Transcribed_RNA"/>
</dbReference>
<organism evidence="2">
    <name type="scientific">Zooxanthella nutricula</name>
    <dbReference type="NCBI Taxonomy" id="1333877"/>
    <lineage>
        <taxon>Eukaryota</taxon>
        <taxon>Sar</taxon>
        <taxon>Alveolata</taxon>
        <taxon>Dinophyceae</taxon>
        <taxon>Peridiniales</taxon>
        <taxon>Peridiniales incertae sedis</taxon>
        <taxon>Zooxanthella</taxon>
    </lineage>
</organism>
<name>A0A7S2JLT4_9DINO</name>
<reference evidence="2" key="1">
    <citation type="submission" date="2021-01" db="EMBL/GenBank/DDBJ databases">
        <authorList>
            <person name="Corre E."/>
            <person name="Pelletier E."/>
            <person name="Niang G."/>
            <person name="Scheremetjew M."/>
            <person name="Finn R."/>
            <person name="Kale V."/>
            <person name="Holt S."/>
            <person name="Cochrane G."/>
            <person name="Meng A."/>
            <person name="Brown T."/>
            <person name="Cohen L."/>
        </authorList>
    </citation>
    <scope>NUCLEOTIDE SEQUENCE</scope>
    <source>
        <strain evidence="2">RCC3387</strain>
    </source>
</reference>
<dbReference type="AlphaFoldDB" id="A0A7S2JLT4"/>
<feature type="region of interest" description="Disordered" evidence="1">
    <location>
        <begin position="51"/>
        <end position="89"/>
    </location>
</feature>
<accession>A0A7S2JLT4</accession>
<proteinExistence type="predicted"/>
<gene>
    <name evidence="2" type="ORF">BRAN1462_LOCUS19176</name>
</gene>
<protein>
    <submittedName>
        <fullName evidence="2">Uncharacterized protein</fullName>
    </submittedName>
</protein>